<dbReference type="UniPathway" id="UPA00214"/>
<dbReference type="GO" id="GO:0006012">
    <property type="term" value="P:galactose metabolic process"/>
    <property type="evidence" value="ECO:0007669"/>
    <property type="project" value="UniProtKB-UniPathway"/>
</dbReference>
<evidence type="ECO:0000256" key="10">
    <source>
        <dbReference type="RuleBase" id="RU366046"/>
    </source>
</evidence>
<evidence type="ECO:0000256" key="8">
    <source>
        <dbReference type="ARBA" id="ARBA00023144"/>
    </source>
</evidence>
<dbReference type="GO" id="GO:0005829">
    <property type="term" value="C:cytosol"/>
    <property type="evidence" value="ECO:0007669"/>
    <property type="project" value="TreeGrafter"/>
</dbReference>
<dbReference type="CDD" id="cd05247">
    <property type="entry name" value="UDP_G4E_1_SDR_e"/>
    <property type="match status" value="1"/>
</dbReference>
<evidence type="ECO:0000313" key="13">
    <source>
        <dbReference type="EMBL" id="SEM98509.1"/>
    </source>
</evidence>
<keyword evidence="7 10" id="KW-0520">NAD</keyword>
<keyword evidence="10" id="KW-0119">Carbohydrate metabolism</keyword>
<dbReference type="PANTHER" id="PTHR43725">
    <property type="entry name" value="UDP-GLUCOSE 4-EPIMERASE"/>
    <property type="match status" value="1"/>
</dbReference>
<organism evidence="13 14">
    <name type="scientific">Loktanella fryxellensis</name>
    <dbReference type="NCBI Taxonomy" id="245187"/>
    <lineage>
        <taxon>Bacteria</taxon>
        <taxon>Pseudomonadati</taxon>
        <taxon>Pseudomonadota</taxon>
        <taxon>Alphaproteobacteria</taxon>
        <taxon>Rhodobacterales</taxon>
        <taxon>Roseobacteraceae</taxon>
        <taxon>Loktanella</taxon>
    </lineage>
</organism>
<gene>
    <name evidence="13" type="ORF">SAMN04488003_107108</name>
</gene>
<evidence type="ECO:0000259" key="12">
    <source>
        <dbReference type="Pfam" id="PF01370"/>
    </source>
</evidence>
<dbReference type="NCBIfam" id="NF007956">
    <property type="entry name" value="PRK10675.1"/>
    <property type="match status" value="1"/>
</dbReference>
<dbReference type="EMBL" id="FOCI01000007">
    <property type="protein sequence ID" value="SEM98509.1"/>
    <property type="molecule type" value="Genomic_DNA"/>
</dbReference>
<comment type="subunit">
    <text evidence="10">Homodimer.</text>
</comment>
<dbReference type="EC" id="5.1.3.2" evidence="5 10"/>
<dbReference type="AlphaFoldDB" id="A0A1H8CUE1"/>
<dbReference type="InterPro" id="IPR005886">
    <property type="entry name" value="UDP_G4E"/>
</dbReference>
<dbReference type="OrthoDB" id="9801785at2"/>
<feature type="domain" description="NAD-dependent epimerase/dehydratase" evidence="12">
    <location>
        <begin position="3"/>
        <end position="260"/>
    </location>
</feature>
<dbReference type="Proteomes" id="UP000199585">
    <property type="component" value="Unassembled WGS sequence"/>
</dbReference>
<dbReference type="Pfam" id="PF01370">
    <property type="entry name" value="Epimerase"/>
    <property type="match status" value="1"/>
</dbReference>
<dbReference type="RefSeq" id="WP_089901040.1">
    <property type="nucleotide sequence ID" value="NZ_FOCI01000007.1"/>
</dbReference>
<dbReference type="STRING" id="245187.SAMN04488003_107108"/>
<evidence type="ECO:0000256" key="7">
    <source>
        <dbReference type="ARBA" id="ARBA00023027"/>
    </source>
</evidence>
<dbReference type="Gene3D" id="3.40.50.720">
    <property type="entry name" value="NAD(P)-binding Rossmann-like Domain"/>
    <property type="match status" value="1"/>
</dbReference>
<dbReference type="InterPro" id="IPR001509">
    <property type="entry name" value="Epimerase_deHydtase"/>
</dbReference>
<evidence type="ECO:0000256" key="1">
    <source>
        <dbReference type="ARBA" id="ARBA00000083"/>
    </source>
</evidence>
<evidence type="ECO:0000256" key="6">
    <source>
        <dbReference type="ARBA" id="ARBA00018569"/>
    </source>
</evidence>
<evidence type="ECO:0000256" key="3">
    <source>
        <dbReference type="ARBA" id="ARBA00004947"/>
    </source>
</evidence>
<evidence type="ECO:0000256" key="11">
    <source>
        <dbReference type="SAM" id="MobiDB-lite"/>
    </source>
</evidence>
<evidence type="ECO:0000256" key="4">
    <source>
        <dbReference type="ARBA" id="ARBA00007637"/>
    </source>
</evidence>
<evidence type="ECO:0000256" key="9">
    <source>
        <dbReference type="ARBA" id="ARBA00023235"/>
    </source>
</evidence>
<keyword evidence="14" id="KW-1185">Reference proteome</keyword>
<accession>A0A1H8CUE1</accession>
<reference evidence="13 14" key="1">
    <citation type="submission" date="2016-10" db="EMBL/GenBank/DDBJ databases">
        <authorList>
            <person name="de Groot N.N."/>
        </authorList>
    </citation>
    <scope>NUCLEOTIDE SEQUENCE [LARGE SCALE GENOMIC DNA]</scope>
    <source>
        <strain evidence="13 14">DSM 16213</strain>
    </source>
</reference>
<dbReference type="PANTHER" id="PTHR43725:SF47">
    <property type="entry name" value="UDP-GLUCOSE 4-EPIMERASE"/>
    <property type="match status" value="1"/>
</dbReference>
<evidence type="ECO:0000256" key="2">
    <source>
        <dbReference type="ARBA" id="ARBA00001911"/>
    </source>
</evidence>
<protein>
    <recommendedName>
        <fullName evidence="6 10">UDP-glucose 4-epimerase</fullName>
        <ecNumber evidence="5 10">5.1.3.2</ecNumber>
    </recommendedName>
</protein>
<comment type="cofactor">
    <cofactor evidence="2 10">
        <name>NAD(+)</name>
        <dbReference type="ChEBI" id="CHEBI:57540"/>
    </cofactor>
</comment>
<dbReference type="NCBIfam" id="TIGR01179">
    <property type="entry name" value="galE"/>
    <property type="match status" value="1"/>
</dbReference>
<dbReference type="GO" id="GO:0003978">
    <property type="term" value="F:UDP-glucose 4-epimerase activity"/>
    <property type="evidence" value="ECO:0007669"/>
    <property type="project" value="UniProtKB-UniRule"/>
</dbReference>
<comment type="pathway">
    <text evidence="3 10">Carbohydrate metabolism; galactose metabolism.</text>
</comment>
<name>A0A1H8CUE1_9RHOB</name>
<sequence>MRVLVTGGAGYIGSHTLVELLGQAHEVCVLDTYDNSSPVVLDRVRKLTNGTVTAVQGDVRHDDTLNTVMADFAPEAVVHFAGLKAVGDSMTNPLGYYDVNVNGTIALLRAMDRAGCGRIIFSSSATVYGEPVYLPYDEAHLLNPTSVYGRTKMVAEHILTDWAQASGGTAVLLRYFNPVGAHASATLGEDPADVPNNLMPFIAQVAVGKRAHLNVFGDDYDTPDGTGQRDYIHVVDLARAHVAALDYAATHTGARAFNIGTGQPYSVQQMVAAFRAASHQPIPVVVAPRRAGDIAAMQADSRRAQVELGWRATHTLDDMAASTWAWQSGNPDGYGPRTGDGDTSS</sequence>
<keyword evidence="8" id="KW-0299">Galactose metabolism</keyword>
<comment type="catalytic activity">
    <reaction evidence="1 10">
        <text>UDP-alpha-D-glucose = UDP-alpha-D-galactose</text>
        <dbReference type="Rhea" id="RHEA:22168"/>
        <dbReference type="ChEBI" id="CHEBI:58885"/>
        <dbReference type="ChEBI" id="CHEBI:66914"/>
        <dbReference type="EC" id="5.1.3.2"/>
    </reaction>
</comment>
<proteinExistence type="inferred from homology"/>
<feature type="region of interest" description="Disordered" evidence="11">
    <location>
        <begin position="325"/>
        <end position="345"/>
    </location>
</feature>
<dbReference type="Gene3D" id="3.90.25.10">
    <property type="entry name" value="UDP-galactose 4-epimerase, domain 1"/>
    <property type="match status" value="1"/>
</dbReference>
<comment type="similarity">
    <text evidence="4 10">Belongs to the NAD(P)-dependent epimerase/dehydratase family.</text>
</comment>
<evidence type="ECO:0000256" key="5">
    <source>
        <dbReference type="ARBA" id="ARBA00013189"/>
    </source>
</evidence>
<keyword evidence="9 10" id="KW-0413">Isomerase</keyword>
<dbReference type="SUPFAM" id="SSF51735">
    <property type="entry name" value="NAD(P)-binding Rossmann-fold domains"/>
    <property type="match status" value="1"/>
</dbReference>
<dbReference type="InterPro" id="IPR036291">
    <property type="entry name" value="NAD(P)-bd_dom_sf"/>
</dbReference>
<evidence type="ECO:0000313" key="14">
    <source>
        <dbReference type="Proteomes" id="UP000199585"/>
    </source>
</evidence>